<dbReference type="InterPro" id="IPR036737">
    <property type="entry name" value="OmpA-like_sf"/>
</dbReference>
<dbReference type="CDD" id="cd07185">
    <property type="entry name" value="OmpA_C-like"/>
    <property type="match status" value="1"/>
</dbReference>
<keyword evidence="3" id="KW-0998">Cell outer membrane</keyword>
<keyword evidence="8" id="KW-1185">Reference proteome</keyword>
<dbReference type="PRINTS" id="PR01021">
    <property type="entry name" value="OMPADOMAIN"/>
</dbReference>
<dbReference type="PROSITE" id="PS51257">
    <property type="entry name" value="PROKAR_LIPOPROTEIN"/>
    <property type="match status" value="1"/>
</dbReference>
<dbReference type="PRINTS" id="PR01023">
    <property type="entry name" value="NAFLGMOTY"/>
</dbReference>
<gene>
    <name evidence="7" type="ORF">GTQ45_11255</name>
</gene>
<dbReference type="OrthoDB" id="9782229at2"/>
<dbReference type="InterPro" id="IPR006664">
    <property type="entry name" value="OMP_bac"/>
</dbReference>
<evidence type="ECO:0000256" key="5">
    <source>
        <dbReference type="SAM" id="Phobius"/>
    </source>
</evidence>
<evidence type="ECO:0000259" key="6">
    <source>
        <dbReference type="PROSITE" id="PS51123"/>
    </source>
</evidence>
<dbReference type="Proteomes" id="UP000470384">
    <property type="component" value="Unassembled WGS sequence"/>
</dbReference>
<evidence type="ECO:0000256" key="4">
    <source>
        <dbReference type="PROSITE-ProRule" id="PRU00473"/>
    </source>
</evidence>
<protein>
    <submittedName>
        <fullName evidence="7">OmpA family protein</fullName>
    </submittedName>
</protein>
<accession>A0A845QE52</accession>
<evidence type="ECO:0000256" key="3">
    <source>
        <dbReference type="ARBA" id="ARBA00023237"/>
    </source>
</evidence>
<feature type="domain" description="OmpA-like" evidence="6">
    <location>
        <begin position="99"/>
        <end position="216"/>
    </location>
</feature>
<keyword evidence="5" id="KW-1133">Transmembrane helix</keyword>
<evidence type="ECO:0000313" key="8">
    <source>
        <dbReference type="Proteomes" id="UP000470384"/>
    </source>
</evidence>
<dbReference type="AlphaFoldDB" id="A0A845QE52"/>
<feature type="transmembrane region" description="Helical" evidence="5">
    <location>
        <begin position="59"/>
        <end position="77"/>
    </location>
</feature>
<dbReference type="InterPro" id="IPR006665">
    <property type="entry name" value="OmpA-like"/>
</dbReference>
<evidence type="ECO:0000256" key="2">
    <source>
        <dbReference type="ARBA" id="ARBA00023136"/>
    </source>
</evidence>
<dbReference type="Pfam" id="PF00691">
    <property type="entry name" value="OmpA"/>
    <property type="match status" value="1"/>
</dbReference>
<name>A0A845QE52_9HYPH</name>
<dbReference type="EMBL" id="WXYQ01000007">
    <property type="protein sequence ID" value="NBG96311.1"/>
    <property type="molecule type" value="Genomic_DNA"/>
</dbReference>
<reference evidence="7 8" key="1">
    <citation type="journal article" date="2016" name="Int. J. Syst. Evol. Microbiol.">
        <title>Pyruvatibacter mobilis gen. nov., sp. nov., a marine bacterium from the culture broth of Picochlorum sp. 122.</title>
        <authorList>
            <person name="Wang G."/>
            <person name="Tang M."/>
            <person name="Wu H."/>
            <person name="Dai S."/>
            <person name="Li T."/>
            <person name="Chen C."/>
            <person name="He H."/>
            <person name="Fan J."/>
            <person name="Xiang W."/>
            <person name="Li X."/>
        </authorList>
    </citation>
    <scope>NUCLEOTIDE SEQUENCE [LARGE SCALE GENOMIC DNA]</scope>
    <source>
        <strain evidence="7 8">GYP-11</strain>
    </source>
</reference>
<dbReference type="PROSITE" id="PS51123">
    <property type="entry name" value="OMPA_2"/>
    <property type="match status" value="1"/>
</dbReference>
<proteinExistence type="predicted"/>
<evidence type="ECO:0000256" key="1">
    <source>
        <dbReference type="ARBA" id="ARBA00004442"/>
    </source>
</evidence>
<dbReference type="InterPro" id="IPR039567">
    <property type="entry name" value="Gly-zipper"/>
</dbReference>
<comment type="subcellular location">
    <subcellularLocation>
        <location evidence="1">Cell outer membrane</location>
    </subcellularLocation>
</comment>
<dbReference type="Pfam" id="PF13488">
    <property type="entry name" value="Gly-zipper_Omp"/>
    <property type="match status" value="1"/>
</dbReference>
<evidence type="ECO:0000313" key="7">
    <source>
        <dbReference type="EMBL" id="NBG96311.1"/>
    </source>
</evidence>
<organism evidence="7 8">
    <name type="scientific">Pyruvatibacter mobilis</name>
    <dbReference type="NCBI Taxonomy" id="1712261"/>
    <lineage>
        <taxon>Bacteria</taxon>
        <taxon>Pseudomonadati</taxon>
        <taxon>Pseudomonadota</taxon>
        <taxon>Alphaproteobacteria</taxon>
        <taxon>Hyphomicrobiales</taxon>
        <taxon>Parvibaculaceae</taxon>
        <taxon>Pyruvatibacter</taxon>
    </lineage>
</organism>
<dbReference type="RefSeq" id="WP_160588402.1">
    <property type="nucleotide sequence ID" value="NZ_BMHN01000001.1"/>
</dbReference>
<dbReference type="Gene3D" id="3.30.1330.60">
    <property type="entry name" value="OmpA-like domain"/>
    <property type="match status" value="1"/>
</dbReference>
<dbReference type="PANTHER" id="PTHR30329:SF21">
    <property type="entry name" value="LIPOPROTEIN YIAD-RELATED"/>
    <property type="match status" value="1"/>
</dbReference>
<dbReference type="InterPro" id="IPR050330">
    <property type="entry name" value="Bact_OuterMem_StrucFunc"/>
</dbReference>
<sequence length="228" mass="23618">MKKSVALVAAGALALAACTTDPYTGERKASKAGIGAGVGAAVGALGGALIGGGDTRTRVLIGAGVGALAGAGVGYYMDRQEAKLRDRLQSTGVSVTRQGDNIILNMPSNITFGVDQSDIRPNFYEVLNSVAIVLDEFDKTLVDVMGHTDSTGSAEYNIDLSLRRASSVGQYLVSQGVDGRRLLVKGFGEERPIADNSTEAGRAANRRVEIQISPLRATSSVEQGNTAS</sequence>
<keyword evidence="5" id="KW-0812">Transmembrane</keyword>
<dbReference type="GeneID" id="300655460"/>
<dbReference type="PANTHER" id="PTHR30329">
    <property type="entry name" value="STATOR ELEMENT OF FLAGELLAR MOTOR COMPLEX"/>
    <property type="match status" value="1"/>
</dbReference>
<keyword evidence="2 4" id="KW-0472">Membrane</keyword>
<comment type="caution">
    <text evidence="7">The sequence shown here is derived from an EMBL/GenBank/DDBJ whole genome shotgun (WGS) entry which is preliminary data.</text>
</comment>
<dbReference type="GO" id="GO:0009279">
    <property type="term" value="C:cell outer membrane"/>
    <property type="evidence" value="ECO:0007669"/>
    <property type="project" value="UniProtKB-SubCell"/>
</dbReference>
<feature type="transmembrane region" description="Helical" evidence="5">
    <location>
        <begin position="32"/>
        <end position="52"/>
    </location>
</feature>
<dbReference type="SUPFAM" id="SSF103088">
    <property type="entry name" value="OmpA-like"/>
    <property type="match status" value="1"/>
</dbReference>